<dbReference type="Proteomes" id="UP000241803">
    <property type="component" value="Unassembled WGS sequence"/>
</dbReference>
<dbReference type="NCBIfam" id="TIGR00066">
    <property type="entry name" value="g_glut_trans"/>
    <property type="match status" value="1"/>
</dbReference>
<evidence type="ECO:0000256" key="4">
    <source>
        <dbReference type="ARBA" id="ARBA00022679"/>
    </source>
</evidence>
<dbReference type="EMBL" id="PYOC01000016">
    <property type="protein sequence ID" value="PSV42741.1"/>
    <property type="molecule type" value="Genomic_DNA"/>
</dbReference>
<dbReference type="PANTHER" id="PTHR43199:SF1">
    <property type="entry name" value="GLUTATHIONE HYDROLASE PROENZYME"/>
    <property type="match status" value="1"/>
</dbReference>
<keyword evidence="5 11" id="KW-0378">Hydrolase</keyword>
<comment type="catalytic activity">
    <reaction evidence="1 11">
        <text>an S-substituted glutathione + H2O = an S-substituted L-cysteinylglycine + L-glutamate</text>
        <dbReference type="Rhea" id="RHEA:59468"/>
        <dbReference type="ChEBI" id="CHEBI:15377"/>
        <dbReference type="ChEBI" id="CHEBI:29985"/>
        <dbReference type="ChEBI" id="CHEBI:90779"/>
        <dbReference type="ChEBI" id="CHEBI:143103"/>
        <dbReference type="EC" id="3.4.19.13"/>
    </reaction>
</comment>
<dbReference type="PANTHER" id="PTHR43199">
    <property type="entry name" value="GLUTATHIONE HYDROLASE"/>
    <property type="match status" value="1"/>
</dbReference>
<evidence type="ECO:0000256" key="3">
    <source>
        <dbReference type="ARBA" id="ARBA00009381"/>
    </source>
</evidence>
<sequence>MQWKASYLALFITASLTITPAFAKQSADNIAPEAATGLKTQTLVQGSDWVIASANPYASEAGAAMLRQGGNAIDAMVATQLVLGLVEPQSSGIGGGAFLMYWDAKKEALTSFDGRETAPYGVTPRLFQDDKGEPLQFFDAVVGGRSVGTPGTVKLLQHTHQRLGKLPWKTLFEPAINLAKKGFVVSPRLAKLVANDKDYLQRSAEAKAYFFNQDGSPIKAGQNLKNPAYADTLMLIADQGASAFYHGKIANDIVKTVRGAKANPGVLNTMDLATYQVKEREPVCAPYRQYSICGMGPPSSGALTLGQIMGMLSHYPIAKMGPENIQSWRLLGDASRLAFADRGKYMADSDYVPMPTEGLLAADYIEQRATLLKRDTALATTAAGKPPWSHAMNYALDEAIELPSTSHFSIVDKDRNMVSITTTIENGFGSRLMVRGFLLNNELTDFSFRSHADGVPIANRIEPGKRPRSSMAPTIVMKEGEPYMAVGSPGGSQIIGYVAKTLVAHLDWGLNLQQAINLPNMNNRFGAFELEQGTTAEQWAPKLEQLGFKVKVKELNSGVQAIRVDGKSLMGAADPRREGKVIAQ</sequence>
<keyword evidence="6 11" id="KW-0865">Zymogen</keyword>
<feature type="signal peptide" evidence="12">
    <location>
        <begin position="1"/>
        <end position="23"/>
    </location>
</feature>
<keyword evidence="12" id="KW-0732">Signal</keyword>
<dbReference type="InterPro" id="IPR043138">
    <property type="entry name" value="GGT_lsub"/>
</dbReference>
<reference evidence="13 14" key="1">
    <citation type="submission" date="2018-03" db="EMBL/GenBank/DDBJ databases">
        <title>Whole genome sequencing of Histamine producing bacteria.</title>
        <authorList>
            <person name="Butler K."/>
        </authorList>
    </citation>
    <scope>NUCLEOTIDE SEQUENCE [LARGE SCALE GENOMIC DNA]</scope>
    <source>
        <strain evidence="13 14">ATCC 19614</strain>
    </source>
</reference>
<dbReference type="Gene3D" id="3.60.20.40">
    <property type="match status" value="1"/>
</dbReference>
<dbReference type="EC" id="3.4.19.13" evidence="11"/>
<dbReference type="AlphaFoldDB" id="A0A2T3L248"/>
<evidence type="ECO:0000256" key="12">
    <source>
        <dbReference type="SAM" id="SignalP"/>
    </source>
</evidence>
<proteinExistence type="inferred from homology"/>
<evidence type="ECO:0000256" key="11">
    <source>
        <dbReference type="RuleBase" id="RU368036"/>
    </source>
</evidence>
<evidence type="ECO:0000256" key="7">
    <source>
        <dbReference type="ARBA" id="ARBA00023315"/>
    </source>
</evidence>
<gene>
    <name evidence="13" type="primary">ggt</name>
    <name evidence="13" type="ORF">C9J47_24560</name>
</gene>
<dbReference type="SUPFAM" id="SSF56235">
    <property type="entry name" value="N-terminal nucleophile aminohydrolases (Ntn hydrolases)"/>
    <property type="match status" value="1"/>
</dbReference>
<keyword evidence="14" id="KW-1185">Reference proteome</keyword>
<evidence type="ECO:0000256" key="1">
    <source>
        <dbReference type="ARBA" id="ARBA00001049"/>
    </source>
</evidence>
<dbReference type="GO" id="GO:0006751">
    <property type="term" value="P:glutathione catabolic process"/>
    <property type="evidence" value="ECO:0007669"/>
    <property type="project" value="UniProtKB-UniRule"/>
</dbReference>
<dbReference type="GO" id="GO:0103068">
    <property type="term" value="F:leukotriene C4 gamma-glutamyl transferase activity"/>
    <property type="evidence" value="ECO:0007669"/>
    <property type="project" value="UniProtKB-EC"/>
</dbReference>
<keyword evidence="4 11" id="KW-0808">Transferase</keyword>
<dbReference type="GO" id="GO:0036374">
    <property type="term" value="F:glutathione hydrolase activity"/>
    <property type="evidence" value="ECO:0007669"/>
    <property type="project" value="UniProtKB-UniRule"/>
</dbReference>
<evidence type="ECO:0000256" key="5">
    <source>
        <dbReference type="ARBA" id="ARBA00022801"/>
    </source>
</evidence>
<protein>
    <recommendedName>
        <fullName evidence="11">Glutathione hydrolase proenzyme</fullName>
        <ecNumber evidence="11">2.3.2.2</ecNumber>
        <ecNumber evidence="11">3.4.19.13</ecNumber>
    </recommendedName>
    <component>
        <recommendedName>
            <fullName evidence="11">Glutathione hydrolase large chain</fullName>
        </recommendedName>
    </component>
    <component>
        <recommendedName>
            <fullName evidence="11">Glutathione hydrolase small chain</fullName>
        </recommendedName>
    </component>
</protein>
<dbReference type="UniPathway" id="UPA00204"/>
<organism evidence="13 14">
    <name type="scientific">Photobacterium indicum</name>
    <dbReference type="NCBI Taxonomy" id="81447"/>
    <lineage>
        <taxon>Bacteria</taxon>
        <taxon>Pseudomonadati</taxon>
        <taxon>Pseudomonadota</taxon>
        <taxon>Gammaproteobacteria</taxon>
        <taxon>Vibrionales</taxon>
        <taxon>Vibrionaceae</taxon>
        <taxon>Photobacterium</taxon>
    </lineage>
</organism>
<dbReference type="InterPro" id="IPR043137">
    <property type="entry name" value="GGT_ssub_C"/>
</dbReference>
<evidence type="ECO:0000256" key="9">
    <source>
        <dbReference type="PIRSR" id="PIRSR600101-1"/>
    </source>
</evidence>
<feature type="binding site" evidence="10">
    <location>
        <position position="445"/>
    </location>
    <ligand>
        <name>L-glutamate</name>
        <dbReference type="ChEBI" id="CHEBI:29985"/>
    </ligand>
</feature>
<comment type="PTM">
    <text evidence="11">Cleaved by autocatalysis into a large and a small subunit.</text>
</comment>
<evidence type="ECO:0000256" key="6">
    <source>
        <dbReference type="ARBA" id="ARBA00023145"/>
    </source>
</evidence>
<feature type="binding site" evidence="10">
    <location>
        <position position="115"/>
    </location>
    <ligand>
        <name>L-glutamate</name>
        <dbReference type="ChEBI" id="CHEBI:29985"/>
    </ligand>
</feature>
<feature type="active site" description="Nucleophile" evidence="9">
    <location>
        <position position="405"/>
    </location>
</feature>
<keyword evidence="11" id="KW-0317">Glutathione biosynthesis</keyword>
<dbReference type="EC" id="2.3.2.2" evidence="11"/>
<dbReference type="InterPro" id="IPR029055">
    <property type="entry name" value="Ntn_hydrolases_N"/>
</dbReference>
<dbReference type="InterPro" id="IPR051792">
    <property type="entry name" value="GGT_bact"/>
</dbReference>
<feature type="binding site" evidence="10">
    <location>
        <position position="491"/>
    </location>
    <ligand>
        <name>L-glutamate</name>
        <dbReference type="ChEBI" id="CHEBI:29985"/>
    </ligand>
</feature>
<name>A0A2T3L248_9GAMM</name>
<comment type="caution">
    <text evidence="13">The sequence shown here is derived from an EMBL/GenBank/DDBJ whole genome shotgun (WGS) entry which is preliminary data.</text>
</comment>
<dbReference type="Pfam" id="PF01019">
    <property type="entry name" value="G_glu_transpept"/>
    <property type="match status" value="1"/>
</dbReference>
<evidence type="ECO:0000313" key="14">
    <source>
        <dbReference type="Proteomes" id="UP000241803"/>
    </source>
</evidence>
<evidence type="ECO:0000313" key="13">
    <source>
        <dbReference type="EMBL" id="PSV42741.1"/>
    </source>
</evidence>
<comment type="similarity">
    <text evidence="3 11">Belongs to the gamma-glutamyltransferase family.</text>
</comment>
<comment type="catalytic activity">
    <reaction evidence="2 11">
        <text>glutathione + H2O = L-cysteinylglycine + L-glutamate</text>
        <dbReference type="Rhea" id="RHEA:28807"/>
        <dbReference type="ChEBI" id="CHEBI:15377"/>
        <dbReference type="ChEBI" id="CHEBI:29985"/>
        <dbReference type="ChEBI" id="CHEBI:57925"/>
        <dbReference type="ChEBI" id="CHEBI:61694"/>
        <dbReference type="EC" id="3.4.19.13"/>
    </reaction>
</comment>
<evidence type="ECO:0000256" key="2">
    <source>
        <dbReference type="ARBA" id="ARBA00001089"/>
    </source>
</evidence>
<feature type="binding site" evidence="10">
    <location>
        <begin position="469"/>
        <end position="470"/>
    </location>
    <ligand>
        <name>L-glutamate</name>
        <dbReference type="ChEBI" id="CHEBI:29985"/>
    </ligand>
</feature>
<dbReference type="PRINTS" id="PR01210">
    <property type="entry name" value="GGTRANSPTASE"/>
</dbReference>
<comment type="pathway">
    <text evidence="11">Sulfur metabolism; glutathione metabolism.</text>
</comment>
<dbReference type="InterPro" id="IPR000101">
    <property type="entry name" value="GGT_peptidase"/>
</dbReference>
<dbReference type="Gene3D" id="1.10.246.130">
    <property type="match status" value="1"/>
</dbReference>
<dbReference type="GO" id="GO:0006750">
    <property type="term" value="P:glutathione biosynthetic process"/>
    <property type="evidence" value="ECO:0007669"/>
    <property type="project" value="UniProtKB-KW"/>
</dbReference>
<keyword evidence="7 11" id="KW-0012">Acyltransferase</keyword>
<feature type="chain" id="PRO_5015442601" description="Glutathione hydrolase proenzyme" evidence="12">
    <location>
        <begin position="24"/>
        <end position="584"/>
    </location>
</feature>
<evidence type="ECO:0000256" key="8">
    <source>
        <dbReference type="ARBA" id="ARBA00047417"/>
    </source>
</evidence>
<accession>A0A2T3L248</accession>
<comment type="subunit">
    <text evidence="11">This enzyme consists of two polypeptide chains, which are synthesized in precursor form from a single polypeptide.</text>
</comment>
<comment type="catalytic activity">
    <reaction evidence="8 11">
        <text>an N-terminal (5-L-glutamyl)-[peptide] + an alpha-amino acid = 5-L-glutamyl amino acid + an N-terminal L-alpha-aminoacyl-[peptide]</text>
        <dbReference type="Rhea" id="RHEA:23904"/>
        <dbReference type="Rhea" id="RHEA-COMP:9780"/>
        <dbReference type="Rhea" id="RHEA-COMP:9795"/>
        <dbReference type="ChEBI" id="CHEBI:77644"/>
        <dbReference type="ChEBI" id="CHEBI:78597"/>
        <dbReference type="ChEBI" id="CHEBI:78599"/>
        <dbReference type="ChEBI" id="CHEBI:78608"/>
        <dbReference type="EC" id="2.3.2.2"/>
    </reaction>
</comment>
<evidence type="ECO:0000256" key="10">
    <source>
        <dbReference type="PIRSR" id="PIRSR600101-2"/>
    </source>
</evidence>
<dbReference type="RefSeq" id="WP_107256356.1">
    <property type="nucleotide sequence ID" value="NZ_PYOC01000016.1"/>
</dbReference>